<keyword evidence="1" id="KW-0805">Transcription regulation</keyword>
<dbReference type="SMART" id="SM00420">
    <property type="entry name" value="HTH_DEOR"/>
    <property type="match status" value="1"/>
</dbReference>
<dbReference type="STRING" id="276.THFILI_08160"/>
<dbReference type="SUPFAM" id="SSF46785">
    <property type="entry name" value="Winged helix' DNA-binding domain"/>
    <property type="match status" value="1"/>
</dbReference>
<evidence type="ECO:0000313" key="5">
    <source>
        <dbReference type="EMBL" id="KGQ21080.1"/>
    </source>
</evidence>
<dbReference type="InterPro" id="IPR036388">
    <property type="entry name" value="WH-like_DNA-bd_sf"/>
</dbReference>
<dbReference type="InterPro" id="IPR036390">
    <property type="entry name" value="WH_DNA-bd_sf"/>
</dbReference>
<sequence>MPSLEATERHRKILDLLAQEGQVRVRDLVRLFGVSAVTLRADLDYLEREGKLRRVRGGAVRAEARRFELPLETTRMVHAREKEAIGKRAASLVRSGEIVLLDVGSTTTEMARALSPELRDVVVVTNALNIALLLEGHPGVTVVVTGGTLRPLQHSLVNPFGTLLLREINADKAFIGCNGVHPERGFTNTNLQEAEIKRAMMEAAREVYVLADHSKLMQVAAARIAPLEAAHLLITDRRARPEDLEPLQAKGLRVELA</sequence>
<proteinExistence type="predicted"/>
<dbReference type="RefSeq" id="WP_038067031.1">
    <property type="nucleotide sequence ID" value="NZ_JPSL02000039.1"/>
</dbReference>
<gene>
    <name evidence="5" type="ORF">THFILI_08160</name>
</gene>
<dbReference type="PANTHER" id="PTHR30363">
    <property type="entry name" value="HTH-TYPE TRANSCRIPTIONAL REGULATOR SRLR-RELATED"/>
    <property type="match status" value="1"/>
</dbReference>
<dbReference type="Proteomes" id="UP000030364">
    <property type="component" value="Unassembled WGS sequence"/>
</dbReference>
<comment type="caution">
    <text evidence="5">The sequence shown here is derived from an EMBL/GenBank/DDBJ whole genome shotgun (WGS) entry which is preliminary data.</text>
</comment>
<dbReference type="InterPro" id="IPR018356">
    <property type="entry name" value="Tscrpt_reg_HTH_DeoR_CS"/>
</dbReference>
<dbReference type="Pfam" id="PF00455">
    <property type="entry name" value="DeoRC"/>
    <property type="match status" value="1"/>
</dbReference>
<organism evidence="5 6">
    <name type="scientific">Thermus filiformis</name>
    <dbReference type="NCBI Taxonomy" id="276"/>
    <lineage>
        <taxon>Bacteria</taxon>
        <taxon>Thermotogati</taxon>
        <taxon>Deinococcota</taxon>
        <taxon>Deinococci</taxon>
        <taxon>Thermales</taxon>
        <taxon>Thermaceae</taxon>
        <taxon>Thermus</taxon>
    </lineage>
</organism>
<dbReference type="PROSITE" id="PS00894">
    <property type="entry name" value="HTH_DEOR_1"/>
    <property type="match status" value="1"/>
</dbReference>
<dbReference type="Gene3D" id="1.10.10.10">
    <property type="entry name" value="Winged helix-like DNA-binding domain superfamily/Winged helix DNA-binding domain"/>
    <property type="match status" value="1"/>
</dbReference>
<dbReference type="OrthoDB" id="9797223at2"/>
<reference evidence="5 6" key="1">
    <citation type="journal article" date="2015" name="Genome Announc.">
        <title>Draft Genome Sequence of the Thermophile Thermus filiformis ATCC 43280, Producer of Carotenoid-(Di)glucoside-Branched Fatty Acid (Di)esters and Source of Hyperthermostable Enzymes of Biotechnological Interest.</title>
        <authorList>
            <person name="Mandelli F."/>
            <person name="Oliveira Ramires B."/>
            <person name="Couger M.B."/>
            <person name="Paixao D.A."/>
            <person name="Camilo C.M."/>
            <person name="Polikarpov I."/>
            <person name="Prade R."/>
            <person name="Riano-Pachon D.M."/>
            <person name="Squina F.M."/>
        </authorList>
    </citation>
    <scope>NUCLEOTIDE SEQUENCE [LARGE SCALE GENOMIC DNA]</scope>
    <source>
        <strain evidence="5 6">ATCC 43280</strain>
    </source>
</reference>
<evidence type="ECO:0000259" key="4">
    <source>
        <dbReference type="PROSITE" id="PS51000"/>
    </source>
</evidence>
<evidence type="ECO:0000256" key="3">
    <source>
        <dbReference type="ARBA" id="ARBA00023163"/>
    </source>
</evidence>
<keyword evidence="2" id="KW-0238">DNA-binding</keyword>
<dbReference type="GO" id="GO:0003700">
    <property type="term" value="F:DNA-binding transcription factor activity"/>
    <property type="evidence" value="ECO:0007669"/>
    <property type="project" value="InterPro"/>
</dbReference>
<dbReference type="InterPro" id="IPR050313">
    <property type="entry name" value="Carb_Metab_HTH_regulators"/>
</dbReference>
<dbReference type="EMBL" id="JPSL02000039">
    <property type="protein sequence ID" value="KGQ21080.1"/>
    <property type="molecule type" value="Genomic_DNA"/>
</dbReference>
<dbReference type="PANTHER" id="PTHR30363:SF44">
    <property type="entry name" value="AGA OPERON TRANSCRIPTIONAL REPRESSOR-RELATED"/>
    <property type="match status" value="1"/>
</dbReference>
<dbReference type="PROSITE" id="PS51000">
    <property type="entry name" value="HTH_DEOR_2"/>
    <property type="match status" value="1"/>
</dbReference>
<name>A0A0A2WS12_THEFI</name>
<dbReference type="SUPFAM" id="SSF100950">
    <property type="entry name" value="NagB/RpiA/CoA transferase-like"/>
    <property type="match status" value="1"/>
</dbReference>
<evidence type="ECO:0000256" key="1">
    <source>
        <dbReference type="ARBA" id="ARBA00023015"/>
    </source>
</evidence>
<keyword evidence="3" id="KW-0804">Transcription</keyword>
<evidence type="ECO:0000256" key="2">
    <source>
        <dbReference type="ARBA" id="ARBA00023125"/>
    </source>
</evidence>
<dbReference type="InterPro" id="IPR037171">
    <property type="entry name" value="NagB/RpiA_transferase-like"/>
</dbReference>
<dbReference type="InterPro" id="IPR014036">
    <property type="entry name" value="DeoR-like_C"/>
</dbReference>
<accession>A0A0A2WS12</accession>
<dbReference type="InterPro" id="IPR001034">
    <property type="entry name" value="DeoR_HTH"/>
</dbReference>
<evidence type="ECO:0000313" key="6">
    <source>
        <dbReference type="Proteomes" id="UP000030364"/>
    </source>
</evidence>
<dbReference type="SMART" id="SM01134">
    <property type="entry name" value="DeoRC"/>
    <property type="match status" value="1"/>
</dbReference>
<dbReference type="AlphaFoldDB" id="A0A0A2WS12"/>
<dbReference type="PATRIC" id="fig|276.5.peg.2125"/>
<feature type="domain" description="HTH deoR-type" evidence="4">
    <location>
        <begin position="6"/>
        <end position="61"/>
    </location>
</feature>
<dbReference type="GO" id="GO:0003677">
    <property type="term" value="F:DNA binding"/>
    <property type="evidence" value="ECO:0007669"/>
    <property type="project" value="UniProtKB-KW"/>
</dbReference>
<keyword evidence="6" id="KW-1185">Reference proteome</keyword>
<dbReference type="Gene3D" id="3.40.50.1360">
    <property type="match status" value="1"/>
</dbReference>
<dbReference type="Pfam" id="PF08220">
    <property type="entry name" value="HTH_DeoR"/>
    <property type="match status" value="1"/>
</dbReference>
<protein>
    <submittedName>
        <fullName evidence="5">Cro/Cl family transcriptional regulator</fullName>
    </submittedName>
</protein>